<dbReference type="AlphaFoldDB" id="A0AAW2B9X1"/>
<proteinExistence type="predicted"/>
<name>A0AAW2B9X1_9ROSI</name>
<dbReference type="Proteomes" id="UP001459277">
    <property type="component" value="Unassembled WGS sequence"/>
</dbReference>
<sequence length="142" mass="16334">MSIPVAFATYDQCLQERDGSMSYNVQAAFLSEGFCRRPGHLPNIPEGWNNIMKKARRRRYGGKSGKRTRRSLKREGKEVVEIWKRRQPALELKTMREIPEARSERPLYHTFSLNSTLVVTRLTIVVRPAALAEIITLHSPVL</sequence>
<reference evidence="1 2" key="1">
    <citation type="submission" date="2024-01" db="EMBL/GenBank/DDBJ databases">
        <title>A telomere-to-telomere, gap-free genome of sweet tea (Lithocarpus litseifolius).</title>
        <authorList>
            <person name="Zhou J."/>
        </authorList>
    </citation>
    <scope>NUCLEOTIDE SEQUENCE [LARGE SCALE GENOMIC DNA]</scope>
    <source>
        <strain evidence="1">Zhou-2022a</strain>
        <tissue evidence="1">Leaf</tissue>
    </source>
</reference>
<gene>
    <name evidence="1" type="ORF">SO802_035026</name>
</gene>
<accession>A0AAW2B9X1</accession>
<evidence type="ECO:0000313" key="1">
    <source>
        <dbReference type="EMBL" id="KAK9982097.1"/>
    </source>
</evidence>
<organism evidence="1 2">
    <name type="scientific">Lithocarpus litseifolius</name>
    <dbReference type="NCBI Taxonomy" id="425828"/>
    <lineage>
        <taxon>Eukaryota</taxon>
        <taxon>Viridiplantae</taxon>
        <taxon>Streptophyta</taxon>
        <taxon>Embryophyta</taxon>
        <taxon>Tracheophyta</taxon>
        <taxon>Spermatophyta</taxon>
        <taxon>Magnoliopsida</taxon>
        <taxon>eudicotyledons</taxon>
        <taxon>Gunneridae</taxon>
        <taxon>Pentapetalae</taxon>
        <taxon>rosids</taxon>
        <taxon>fabids</taxon>
        <taxon>Fagales</taxon>
        <taxon>Fagaceae</taxon>
        <taxon>Lithocarpus</taxon>
    </lineage>
</organism>
<dbReference type="EMBL" id="JAZDWU010000154">
    <property type="protein sequence ID" value="KAK9982097.1"/>
    <property type="molecule type" value="Genomic_DNA"/>
</dbReference>
<keyword evidence="2" id="KW-1185">Reference proteome</keyword>
<comment type="caution">
    <text evidence="1">The sequence shown here is derived from an EMBL/GenBank/DDBJ whole genome shotgun (WGS) entry which is preliminary data.</text>
</comment>
<protein>
    <submittedName>
        <fullName evidence="1">Uncharacterized protein</fullName>
    </submittedName>
</protein>
<evidence type="ECO:0000313" key="2">
    <source>
        <dbReference type="Proteomes" id="UP001459277"/>
    </source>
</evidence>